<sequence length="267" mass="29015">MKNIIINADDYALDDRVDAAILELADKGVVTAASAMVLSPRWMVAARSLRNAPLSRGLHLDLTSPFAEGKRADHRLPTLIALSHARRLDLKLVRQAIAKQLLIYEEGMGAAPHFVDGHQHVHHLPGVAEVLVDVLSDRYAGNARLIGLRICTPKIKRGTKAAVIARTGAERLSKLAEEHGHITNTDFAGVYDFSEKASLPQLWQGWLDSAAGAWPLIMCHVAKPGGGDADSDPIRAARIREYDWLRSPAFAALSQRASAQPAGWPQA</sequence>
<evidence type="ECO:0000256" key="3">
    <source>
        <dbReference type="ARBA" id="ARBA00022801"/>
    </source>
</evidence>
<gene>
    <name evidence="6" type="ordered locus">Rvan_0768</name>
</gene>
<accession>E3I0N4</accession>
<evidence type="ECO:0000256" key="5">
    <source>
        <dbReference type="ARBA" id="ARBA00023277"/>
    </source>
</evidence>
<keyword evidence="5" id="KW-0119">Carbohydrate metabolism</keyword>
<dbReference type="KEGG" id="rva:Rvan_0768"/>
<comment type="cofactor">
    <cofactor evidence="1">
        <name>Mg(2+)</name>
        <dbReference type="ChEBI" id="CHEBI:18420"/>
    </cofactor>
</comment>
<dbReference type="STRING" id="648757.Rvan_0768"/>
<protein>
    <submittedName>
        <fullName evidence="6">YdjC family protein</fullName>
    </submittedName>
</protein>
<dbReference type="Gene3D" id="3.20.20.370">
    <property type="entry name" value="Glycoside hydrolase/deacetylase"/>
    <property type="match status" value="1"/>
</dbReference>
<evidence type="ECO:0000313" key="6">
    <source>
        <dbReference type="EMBL" id="ADP70044.1"/>
    </source>
</evidence>
<proteinExistence type="predicted"/>
<dbReference type="HOGENOM" id="CLU_064244_3_0_5"/>
<keyword evidence="3" id="KW-0378">Hydrolase</keyword>
<dbReference type="RefSeq" id="WP_013418448.1">
    <property type="nucleotide sequence ID" value="NC_014664.1"/>
</dbReference>
<dbReference type="CDD" id="cd10807">
    <property type="entry name" value="YdjC_like_3"/>
    <property type="match status" value="1"/>
</dbReference>
<evidence type="ECO:0000256" key="1">
    <source>
        <dbReference type="ARBA" id="ARBA00001946"/>
    </source>
</evidence>
<dbReference type="EMBL" id="CP002292">
    <property type="protein sequence ID" value="ADP70044.1"/>
    <property type="molecule type" value="Genomic_DNA"/>
</dbReference>
<dbReference type="Pfam" id="PF04794">
    <property type="entry name" value="YdjC"/>
    <property type="match status" value="1"/>
</dbReference>
<organism evidence="6 7">
    <name type="scientific">Rhodomicrobium vannielii (strain ATCC 17100 / DSM 162 / LMG 4299 / NCIMB 10020 / ATH 3.1.1)</name>
    <dbReference type="NCBI Taxonomy" id="648757"/>
    <lineage>
        <taxon>Bacteria</taxon>
        <taxon>Pseudomonadati</taxon>
        <taxon>Pseudomonadota</taxon>
        <taxon>Alphaproteobacteria</taxon>
        <taxon>Hyphomicrobiales</taxon>
        <taxon>Hyphomicrobiaceae</taxon>
        <taxon>Rhodomicrobium</taxon>
    </lineage>
</organism>
<dbReference type="OrthoDB" id="9774177at2"/>
<dbReference type="Proteomes" id="UP000001399">
    <property type="component" value="Chromosome"/>
</dbReference>
<keyword evidence="2" id="KW-0479">Metal-binding</keyword>
<keyword evidence="7" id="KW-1185">Reference proteome</keyword>
<evidence type="ECO:0000256" key="2">
    <source>
        <dbReference type="ARBA" id="ARBA00022723"/>
    </source>
</evidence>
<reference evidence="7" key="1">
    <citation type="journal article" date="2011" name="J. Bacteriol.">
        <title>Genome sequences of eight morphologically diverse alphaproteobacteria.</title>
        <authorList>
            <consortium name="US DOE Joint Genome Institute"/>
            <person name="Brown P.J."/>
            <person name="Kysela D.T."/>
            <person name="Buechlein A."/>
            <person name="Hemmerich C."/>
            <person name="Brun Y.V."/>
        </authorList>
    </citation>
    <scope>NUCLEOTIDE SEQUENCE [LARGE SCALE GENOMIC DNA]</scope>
    <source>
        <strain evidence="7">ATCC 17100 / ATH 3.1.1 / DSM 162 / LMG 4299</strain>
    </source>
</reference>
<dbReference type="eggNOG" id="COG3394">
    <property type="taxonomic scope" value="Bacteria"/>
</dbReference>
<evidence type="ECO:0000256" key="4">
    <source>
        <dbReference type="ARBA" id="ARBA00022842"/>
    </source>
</evidence>
<evidence type="ECO:0000313" key="7">
    <source>
        <dbReference type="Proteomes" id="UP000001399"/>
    </source>
</evidence>
<dbReference type="GO" id="GO:0016787">
    <property type="term" value="F:hydrolase activity"/>
    <property type="evidence" value="ECO:0007669"/>
    <property type="project" value="UniProtKB-KW"/>
</dbReference>
<name>E3I0N4_RHOVT</name>
<dbReference type="PANTHER" id="PTHR31609">
    <property type="entry name" value="YDJC DEACETYLASE FAMILY MEMBER"/>
    <property type="match status" value="1"/>
</dbReference>
<dbReference type="SUPFAM" id="SSF88713">
    <property type="entry name" value="Glycoside hydrolase/deacetylase"/>
    <property type="match status" value="1"/>
</dbReference>
<dbReference type="PANTHER" id="PTHR31609:SF1">
    <property type="entry name" value="CARBOHYDRATE DEACETYLASE"/>
    <property type="match status" value="1"/>
</dbReference>
<dbReference type="InterPro" id="IPR011330">
    <property type="entry name" value="Glyco_hydro/deAcase_b/a-brl"/>
</dbReference>
<dbReference type="GO" id="GO:0005975">
    <property type="term" value="P:carbohydrate metabolic process"/>
    <property type="evidence" value="ECO:0007669"/>
    <property type="project" value="InterPro"/>
</dbReference>
<dbReference type="GO" id="GO:0019213">
    <property type="term" value="F:deacetylase activity"/>
    <property type="evidence" value="ECO:0007669"/>
    <property type="project" value="TreeGrafter"/>
</dbReference>
<dbReference type="InterPro" id="IPR006879">
    <property type="entry name" value="YdjC-like"/>
</dbReference>
<dbReference type="GO" id="GO:0046872">
    <property type="term" value="F:metal ion binding"/>
    <property type="evidence" value="ECO:0007669"/>
    <property type="project" value="UniProtKB-KW"/>
</dbReference>
<dbReference type="AlphaFoldDB" id="E3I0N4"/>
<keyword evidence="4" id="KW-0460">Magnesium</keyword>